<evidence type="ECO:0000313" key="9">
    <source>
        <dbReference type="Proteomes" id="UP000724874"/>
    </source>
</evidence>
<dbReference type="OrthoDB" id="6105938at2759"/>
<name>A0A9P5TQY0_GYMJU</name>
<evidence type="ECO:0000256" key="5">
    <source>
        <dbReference type="SAM" id="Coils"/>
    </source>
</evidence>
<dbReference type="SUPFAM" id="SSF57850">
    <property type="entry name" value="RING/U-box"/>
    <property type="match status" value="1"/>
</dbReference>
<evidence type="ECO:0000256" key="1">
    <source>
        <dbReference type="ARBA" id="ARBA00022723"/>
    </source>
</evidence>
<comment type="caution">
    <text evidence="8">The sequence shown here is derived from an EMBL/GenBank/DDBJ whole genome shotgun (WGS) entry which is preliminary data.</text>
</comment>
<dbReference type="AlphaFoldDB" id="A0A9P5TQY0"/>
<feature type="region of interest" description="Disordered" evidence="6">
    <location>
        <begin position="1"/>
        <end position="82"/>
    </location>
</feature>
<organism evidence="8 9">
    <name type="scientific">Gymnopilus junonius</name>
    <name type="common">Spectacular rustgill mushroom</name>
    <name type="synonym">Gymnopilus spectabilis subsp. junonius</name>
    <dbReference type="NCBI Taxonomy" id="109634"/>
    <lineage>
        <taxon>Eukaryota</taxon>
        <taxon>Fungi</taxon>
        <taxon>Dikarya</taxon>
        <taxon>Basidiomycota</taxon>
        <taxon>Agaricomycotina</taxon>
        <taxon>Agaricomycetes</taxon>
        <taxon>Agaricomycetidae</taxon>
        <taxon>Agaricales</taxon>
        <taxon>Agaricineae</taxon>
        <taxon>Hymenogastraceae</taxon>
        <taxon>Gymnopilus</taxon>
    </lineage>
</organism>
<evidence type="ECO:0000313" key="8">
    <source>
        <dbReference type="EMBL" id="KAF8906228.1"/>
    </source>
</evidence>
<dbReference type="GO" id="GO:0008270">
    <property type="term" value="F:zinc ion binding"/>
    <property type="evidence" value="ECO:0007669"/>
    <property type="project" value="UniProtKB-KW"/>
</dbReference>
<dbReference type="Proteomes" id="UP000724874">
    <property type="component" value="Unassembled WGS sequence"/>
</dbReference>
<keyword evidence="1" id="KW-0479">Metal-binding</keyword>
<dbReference type="InterPro" id="IPR013083">
    <property type="entry name" value="Znf_RING/FYVE/PHD"/>
</dbReference>
<keyword evidence="9" id="KW-1185">Reference proteome</keyword>
<reference evidence="8" key="1">
    <citation type="submission" date="2020-11" db="EMBL/GenBank/DDBJ databases">
        <authorList>
            <consortium name="DOE Joint Genome Institute"/>
            <person name="Ahrendt S."/>
            <person name="Riley R."/>
            <person name="Andreopoulos W."/>
            <person name="LaButti K."/>
            <person name="Pangilinan J."/>
            <person name="Ruiz-duenas F.J."/>
            <person name="Barrasa J.M."/>
            <person name="Sanchez-Garcia M."/>
            <person name="Camarero S."/>
            <person name="Miyauchi S."/>
            <person name="Serrano A."/>
            <person name="Linde D."/>
            <person name="Babiker R."/>
            <person name="Drula E."/>
            <person name="Ayuso-Fernandez I."/>
            <person name="Pacheco R."/>
            <person name="Padilla G."/>
            <person name="Ferreira P."/>
            <person name="Barriuso J."/>
            <person name="Kellner H."/>
            <person name="Castanera R."/>
            <person name="Alfaro M."/>
            <person name="Ramirez L."/>
            <person name="Pisabarro A.G."/>
            <person name="Kuo A."/>
            <person name="Tritt A."/>
            <person name="Lipzen A."/>
            <person name="He G."/>
            <person name="Yan M."/>
            <person name="Ng V."/>
            <person name="Cullen D."/>
            <person name="Martin F."/>
            <person name="Rosso M.-N."/>
            <person name="Henrissat B."/>
            <person name="Hibbett D."/>
            <person name="Martinez A.T."/>
            <person name="Grigoriev I.V."/>
        </authorList>
    </citation>
    <scope>NUCLEOTIDE SEQUENCE</scope>
    <source>
        <strain evidence="8">AH 44721</strain>
    </source>
</reference>
<keyword evidence="2 4" id="KW-0863">Zinc-finger</keyword>
<evidence type="ECO:0000256" key="4">
    <source>
        <dbReference type="PROSITE-ProRule" id="PRU00175"/>
    </source>
</evidence>
<keyword evidence="5" id="KW-0175">Coiled coil</keyword>
<proteinExistence type="predicted"/>
<dbReference type="PROSITE" id="PS50089">
    <property type="entry name" value="ZF_RING_2"/>
    <property type="match status" value="1"/>
</dbReference>
<dbReference type="Gene3D" id="3.30.40.10">
    <property type="entry name" value="Zinc/RING finger domain, C3HC4 (zinc finger)"/>
    <property type="match status" value="1"/>
</dbReference>
<protein>
    <recommendedName>
        <fullName evidence="7">RING-type domain-containing protein</fullName>
    </recommendedName>
</protein>
<feature type="coiled-coil region" evidence="5">
    <location>
        <begin position="86"/>
        <end position="127"/>
    </location>
</feature>
<evidence type="ECO:0000256" key="6">
    <source>
        <dbReference type="SAM" id="MobiDB-lite"/>
    </source>
</evidence>
<keyword evidence="3" id="KW-0862">Zinc</keyword>
<dbReference type="Pfam" id="PF00097">
    <property type="entry name" value="zf-C3HC4"/>
    <property type="match status" value="1"/>
</dbReference>
<evidence type="ECO:0000259" key="7">
    <source>
        <dbReference type="PROSITE" id="PS50089"/>
    </source>
</evidence>
<sequence>MPKEHESSPLKKRRSTRLKDREIAASKASAAFQTNSSSGSRAKRRRISDGTAVMNNDRGCDEESSSTSKPPTPSGSDRRRLKRITVAELERREKRLLLKEQDLKDRLSELEERIQSLSKQEDQTSLMMSQLGERESQTILRQLEEHFTCALCYEILAAPYSLNPAHCGHTFCGLCILKWFFSRLHRVCGLWHESVDCPICRSMLIPTPDLTPRLQITFPFVPNRVTASVVESLVEKLVQVPLSSQAKIKREESEETWVSQARKKRGRQCVEKKESSEGSEDEYEEKSDVLDIAAWREGGHMRAEWLKKDRDGKKEMAYILKYWSTMGSQDFIAVKQKLGV</sequence>
<dbReference type="InterPro" id="IPR018957">
    <property type="entry name" value="Znf_C3HC4_RING-type"/>
</dbReference>
<gene>
    <name evidence="8" type="ORF">CPB84DRAFT_1770278</name>
</gene>
<dbReference type="SMART" id="SM00184">
    <property type="entry name" value="RING"/>
    <property type="match status" value="1"/>
</dbReference>
<accession>A0A9P5TQY0</accession>
<dbReference type="PROSITE" id="PS00518">
    <property type="entry name" value="ZF_RING_1"/>
    <property type="match status" value="1"/>
</dbReference>
<dbReference type="InterPro" id="IPR001841">
    <property type="entry name" value="Znf_RING"/>
</dbReference>
<dbReference type="EMBL" id="JADNYJ010000019">
    <property type="protein sequence ID" value="KAF8906228.1"/>
    <property type="molecule type" value="Genomic_DNA"/>
</dbReference>
<dbReference type="InterPro" id="IPR017907">
    <property type="entry name" value="Znf_RING_CS"/>
</dbReference>
<evidence type="ECO:0000256" key="3">
    <source>
        <dbReference type="ARBA" id="ARBA00022833"/>
    </source>
</evidence>
<feature type="domain" description="RING-type" evidence="7">
    <location>
        <begin position="149"/>
        <end position="201"/>
    </location>
</feature>
<evidence type="ECO:0000256" key="2">
    <source>
        <dbReference type="ARBA" id="ARBA00022771"/>
    </source>
</evidence>
<feature type="compositionally biased region" description="Polar residues" evidence="6">
    <location>
        <begin position="31"/>
        <end position="40"/>
    </location>
</feature>